<keyword evidence="2" id="KW-0575">Peroxidase</keyword>
<keyword evidence="3" id="KW-1185">Reference proteome</keyword>
<evidence type="ECO:0000313" key="2">
    <source>
        <dbReference type="EMBL" id="PWK58081.1"/>
    </source>
</evidence>
<dbReference type="InterPro" id="IPR003779">
    <property type="entry name" value="CMD-like"/>
</dbReference>
<dbReference type="GO" id="GO:0051920">
    <property type="term" value="F:peroxiredoxin activity"/>
    <property type="evidence" value="ECO:0007669"/>
    <property type="project" value="InterPro"/>
</dbReference>
<dbReference type="OrthoDB" id="9810664at2"/>
<dbReference type="NCBIfam" id="TIGR01926">
    <property type="entry name" value="peroxid_rel"/>
    <property type="match status" value="1"/>
</dbReference>
<gene>
    <name evidence="2" type="ORF">C7455_11022</name>
</gene>
<name>A0A316GAZ4_9RHOB</name>
<keyword evidence="2" id="KW-0560">Oxidoreductase</keyword>
<dbReference type="SUPFAM" id="SSF69118">
    <property type="entry name" value="AhpD-like"/>
    <property type="match status" value="1"/>
</dbReference>
<dbReference type="Gene3D" id="1.20.1290.10">
    <property type="entry name" value="AhpD-like"/>
    <property type="match status" value="1"/>
</dbReference>
<dbReference type="PANTHER" id="PTHR35446">
    <property type="entry name" value="SI:CH211-175M2.5"/>
    <property type="match status" value="1"/>
</dbReference>
<dbReference type="InterPro" id="IPR010195">
    <property type="entry name" value="Uncharacterised_peroxidase-rel"/>
</dbReference>
<dbReference type="InterPro" id="IPR004675">
    <property type="entry name" value="AhpD_core"/>
</dbReference>
<dbReference type="Pfam" id="PF02627">
    <property type="entry name" value="CMD"/>
    <property type="match status" value="1"/>
</dbReference>
<proteinExistence type="predicted"/>
<sequence>MPQPDHVSIYDLPDLADLDEDMQRYFQVCRDKLGMVPNVLRTFSRNQDKLRAFAQYYNTLMLAPSGLSKLEREMVAVVVSSANRCFYCLVAHGQAVRALSGDPQLGEMLVMNYRVAQLEPRQRAMLDFAWTLTSTPWAVDEPDRQALHDAGLSQDEIFDLADVIAFFNMSNRFAIASDMMPNAEYHGMDRQS</sequence>
<dbReference type="PANTHER" id="PTHR35446:SF2">
    <property type="entry name" value="CARBOXYMUCONOLACTONE DECARBOXYLASE-LIKE DOMAIN-CONTAINING PROTEIN"/>
    <property type="match status" value="1"/>
</dbReference>
<dbReference type="NCBIfam" id="TIGR00778">
    <property type="entry name" value="ahpD_dom"/>
    <property type="match status" value="1"/>
</dbReference>
<accession>A0A316GAZ4</accession>
<dbReference type="Gene3D" id="1.20.5.810">
    <property type="entry name" value="AhpD-like"/>
    <property type="match status" value="1"/>
</dbReference>
<dbReference type="RefSeq" id="WP_109670175.1">
    <property type="nucleotide sequence ID" value="NZ_QGGW01000010.1"/>
</dbReference>
<reference evidence="2 3" key="1">
    <citation type="submission" date="2018-05" db="EMBL/GenBank/DDBJ databases">
        <title>Genomic Encyclopedia of Type Strains, Phase IV (KMG-IV): sequencing the most valuable type-strain genomes for metagenomic binning, comparative biology and taxonomic classification.</title>
        <authorList>
            <person name="Goeker M."/>
        </authorList>
    </citation>
    <scope>NUCLEOTIDE SEQUENCE [LARGE SCALE GENOMIC DNA]</scope>
    <source>
        <strain evidence="2 3">DSM 16097</strain>
    </source>
</reference>
<organism evidence="2 3">
    <name type="scientific">Roseicyclus mahoneyensis</name>
    <dbReference type="NCBI Taxonomy" id="164332"/>
    <lineage>
        <taxon>Bacteria</taxon>
        <taxon>Pseudomonadati</taxon>
        <taxon>Pseudomonadota</taxon>
        <taxon>Alphaproteobacteria</taxon>
        <taxon>Rhodobacterales</taxon>
        <taxon>Roseobacteraceae</taxon>
        <taxon>Roseicyclus</taxon>
    </lineage>
</organism>
<dbReference type="InterPro" id="IPR029032">
    <property type="entry name" value="AhpD-like"/>
</dbReference>
<dbReference type="EMBL" id="QGGW01000010">
    <property type="protein sequence ID" value="PWK58081.1"/>
    <property type="molecule type" value="Genomic_DNA"/>
</dbReference>
<comment type="caution">
    <text evidence="2">The sequence shown here is derived from an EMBL/GenBank/DDBJ whole genome shotgun (WGS) entry which is preliminary data.</text>
</comment>
<protein>
    <submittedName>
        <fullName evidence="2">Putative peroxidase-related enzyme</fullName>
    </submittedName>
</protein>
<feature type="domain" description="Carboxymuconolactone decarboxylase-like" evidence="1">
    <location>
        <begin position="50"/>
        <end position="100"/>
    </location>
</feature>
<dbReference type="Proteomes" id="UP000245708">
    <property type="component" value="Unassembled WGS sequence"/>
</dbReference>
<evidence type="ECO:0000259" key="1">
    <source>
        <dbReference type="Pfam" id="PF02627"/>
    </source>
</evidence>
<evidence type="ECO:0000313" key="3">
    <source>
        <dbReference type="Proteomes" id="UP000245708"/>
    </source>
</evidence>
<dbReference type="AlphaFoldDB" id="A0A316GAZ4"/>